<feature type="transmembrane region" description="Helical" evidence="1">
    <location>
        <begin position="6"/>
        <end position="28"/>
    </location>
</feature>
<dbReference type="EMBL" id="FUIE01000016">
    <property type="protein sequence ID" value="SJM51734.1"/>
    <property type="molecule type" value="Genomic_DNA"/>
</dbReference>
<proteinExistence type="predicted"/>
<keyword evidence="1" id="KW-0812">Transmembrane</keyword>
<evidence type="ECO:0000313" key="2">
    <source>
        <dbReference type="EMBL" id="SJM51734.1"/>
    </source>
</evidence>
<evidence type="ECO:0000313" key="3">
    <source>
        <dbReference type="Proteomes" id="UP000195766"/>
    </source>
</evidence>
<accession>A0A1R4F747</accession>
<dbReference type="AlphaFoldDB" id="A0A1R4F747"/>
<sequence length="38" mass="4021">MPSEIVAPVAAMGAFFLTFMVAMAYGVISSNLADRKGR</sequence>
<reference evidence="2 3" key="1">
    <citation type="submission" date="2017-02" db="EMBL/GenBank/DDBJ databases">
        <authorList>
            <person name="Peterson S.W."/>
        </authorList>
    </citation>
    <scope>NUCLEOTIDE SEQUENCE [LARGE SCALE GENOMIC DNA]</scope>
    <source>
        <strain evidence="2 3">3F5N</strain>
    </source>
</reference>
<organism evidence="2 3">
    <name type="scientific">Brevundimonas diminuta 3F5N</name>
    <dbReference type="NCBI Taxonomy" id="1255603"/>
    <lineage>
        <taxon>Bacteria</taxon>
        <taxon>Pseudomonadati</taxon>
        <taxon>Pseudomonadota</taxon>
        <taxon>Alphaproteobacteria</taxon>
        <taxon>Caulobacterales</taxon>
        <taxon>Caulobacteraceae</taxon>
        <taxon>Brevundimonas</taxon>
    </lineage>
</organism>
<dbReference type="Proteomes" id="UP000195766">
    <property type="component" value="Unassembled WGS sequence"/>
</dbReference>
<evidence type="ECO:0000256" key="1">
    <source>
        <dbReference type="SAM" id="Phobius"/>
    </source>
</evidence>
<keyword evidence="1" id="KW-1133">Transmembrane helix</keyword>
<name>A0A1R4F747_BREDI</name>
<gene>
    <name evidence="2" type="ORF">FM111_03025</name>
</gene>
<keyword evidence="1" id="KW-0472">Membrane</keyword>
<protein>
    <submittedName>
        <fullName evidence="2">Uncharacterized protein</fullName>
    </submittedName>
</protein>